<keyword evidence="4 9" id="KW-0132">Cell division</keyword>
<comment type="subcellular location">
    <subcellularLocation>
        <location evidence="9">Cell inner membrane</location>
        <topology evidence="9">Single-pass type II membrane protein</topology>
    </subcellularLocation>
    <subcellularLocation>
        <location evidence="1">Membrane</location>
    </subcellularLocation>
    <text evidence="9">Localizes to the division septum.</text>
</comment>
<dbReference type="Gene3D" id="3.10.20.310">
    <property type="entry name" value="membrane protein fhac"/>
    <property type="match status" value="1"/>
</dbReference>
<protein>
    <recommendedName>
        <fullName evidence="9">Cell division protein FtsQ</fullName>
    </recommendedName>
</protein>
<comment type="similarity">
    <text evidence="9">Belongs to the FtsQ/DivIB family. FtsQ subfamily.</text>
</comment>
<dbReference type="Proteomes" id="UP000004679">
    <property type="component" value="Unassembled WGS sequence"/>
</dbReference>
<dbReference type="InterPro" id="IPR026579">
    <property type="entry name" value="FtsQ"/>
</dbReference>
<name>C0N6A3_9GAMM</name>
<dbReference type="Gene3D" id="3.40.50.11690">
    <property type="entry name" value="Cell division protein FtsQ/DivIB"/>
    <property type="match status" value="1"/>
</dbReference>
<keyword evidence="6 9" id="KW-1133">Transmembrane helix</keyword>
<evidence type="ECO:0000256" key="5">
    <source>
        <dbReference type="ARBA" id="ARBA00022692"/>
    </source>
</evidence>
<dbReference type="Pfam" id="PF08478">
    <property type="entry name" value="POTRA_1"/>
    <property type="match status" value="1"/>
</dbReference>
<organism evidence="11 12">
    <name type="scientific">Methylophaga thiooxydans DMS010</name>
    <dbReference type="NCBI Taxonomy" id="637616"/>
    <lineage>
        <taxon>Bacteria</taxon>
        <taxon>Pseudomonadati</taxon>
        <taxon>Pseudomonadota</taxon>
        <taxon>Gammaproteobacteria</taxon>
        <taxon>Thiotrichales</taxon>
        <taxon>Piscirickettsiaceae</taxon>
        <taxon>Methylophaga</taxon>
    </lineage>
</organism>
<keyword evidence="5 9" id="KW-0812">Transmembrane</keyword>
<keyword evidence="3 9" id="KW-0997">Cell inner membrane</keyword>
<dbReference type="InterPro" id="IPR045335">
    <property type="entry name" value="FtsQ_C_sf"/>
</dbReference>
<dbReference type="PANTHER" id="PTHR35851:SF1">
    <property type="entry name" value="CELL DIVISION PROTEIN FTSQ"/>
    <property type="match status" value="1"/>
</dbReference>
<dbReference type="PROSITE" id="PS51779">
    <property type="entry name" value="POTRA"/>
    <property type="match status" value="1"/>
</dbReference>
<dbReference type="GO" id="GO:0005886">
    <property type="term" value="C:plasma membrane"/>
    <property type="evidence" value="ECO:0007669"/>
    <property type="project" value="UniProtKB-SubCell"/>
</dbReference>
<comment type="subunit">
    <text evidence="9">Part of a complex composed of FtsB, FtsL and FtsQ.</text>
</comment>
<evidence type="ECO:0000256" key="7">
    <source>
        <dbReference type="ARBA" id="ARBA00023136"/>
    </source>
</evidence>
<sequence length="257" mass="28569">MARRKVGATIQAPKTEQPKDWKQSIKQAMTLLIVVVIFGGGVYLHQADTLPVKHVTVEGELRHTDKDGLVAAVSPLVRGSFVDVDVAGIRQAGEALPWVKQIQVRRVWPDTLHLVVEEHKAIARWNENGLVNTSGAVFFPAQATLPKGLVQLNGPSGTSELMARRLVDIQRQVDSLDLRVTAISMDKRRAWQVDFKNGLHLKLGRADGDLRLNRFITVYGSSLDTYSEQIKEVDMRYTNGLAVVWQDGQQPDFNGTV</sequence>
<reference evidence="11 12" key="1">
    <citation type="journal article" date="2011" name="J. Bacteriol.">
        <title>Draft genome sequence of the chemolithoheterotrophic, halophilic methylotroph Methylophaga thiooxydans DMS010.</title>
        <authorList>
            <person name="Boden R."/>
            <person name="Ferriera S."/>
            <person name="Johnson J."/>
            <person name="Kelly D.P."/>
            <person name="Murrell J.C."/>
            <person name="Schafer H."/>
        </authorList>
    </citation>
    <scope>NUCLEOTIDE SEQUENCE [LARGE SCALE GENOMIC DNA]</scope>
    <source>
        <strain evidence="11 12">DMS010</strain>
    </source>
</reference>
<keyword evidence="2 9" id="KW-1003">Cell membrane</keyword>
<dbReference type="GO" id="GO:0032153">
    <property type="term" value="C:cell division site"/>
    <property type="evidence" value="ECO:0007669"/>
    <property type="project" value="UniProtKB-UniRule"/>
</dbReference>
<evidence type="ECO:0000256" key="8">
    <source>
        <dbReference type="ARBA" id="ARBA00023306"/>
    </source>
</evidence>
<evidence type="ECO:0000256" key="9">
    <source>
        <dbReference type="HAMAP-Rule" id="MF_00911"/>
    </source>
</evidence>
<evidence type="ECO:0000256" key="2">
    <source>
        <dbReference type="ARBA" id="ARBA00022475"/>
    </source>
</evidence>
<keyword evidence="7 9" id="KW-0472">Membrane</keyword>
<dbReference type="GO" id="GO:0090529">
    <property type="term" value="P:cell septum assembly"/>
    <property type="evidence" value="ECO:0007669"/>
    <property type="project" value="InterPro"/>
</dbReference>
<keyword evidence="12" id="KW-1185">Reference proteome</keyword>
<dbReference type="PANTHER" id="PTHR35851">
    <property type="entry name" value="CELL DIVISION PROTEIN FTSQ"/>
    <property type="match status" value="1"/>
</dbReference>
<evidence type="ECO:0000256" key="4">
    <source>
        <dbReference type="ARBA" id="ARBA00022618"/>
    </source>
</evidence>
<proteinExistence type="inferred from homology"/>
<evidence type="ECO:0000313" key="12">
    <source>
        <dbReference type="Proteomes" id="UP000004679"/>
    </source>
</evidence>
<dbReference type="HOGENOM" id="CLU_064041_0_0_6"/>
<evidence type="ECO:0000256" key="1">
    <source>
        <dbReference type="ARBA" id="ARBA00004370"/>
    </source>
</evidence>
<feature type="transmembrane region" description="Helical" evidence="9">
    <location>
        <begin position="28"/>
        <end position="45"/>
    </location>
</feature>
<feature type="domain" description="POTRA" evidence="10">
    <location>
        <begin position="50"/>
        <end position="119"/>
    </location>
</feature>
<evidence type="ECO:0000259" key="10">
    <source>
        <dbReference type="PROSITE" id="PS51779"/>
    </source>
</evidence>
<comment type="function">
    <text evidence="9">Essential cell division protein. May link together the upstream cell division proteins, which are predominantly cytoplasmic, with the downstream cell division proteins, which are predominantly periplasmic. May control correct divisome assembly.</text>
</comment>
<dbReference type="OrthoDB" id="9790370at2"/>
<accession>C0N6A3</accession>
<dbReference type="GO" id="GO:0043093">
    <property type="term" value="P:FtsZ-dependent cytokinesis"/>
    <property type="evidence" value="ECO:0007669"/>
    <property type="project" value="UniProtKB-UniRule"/>
</dbReference>
<dbReference type="EMBL" id="GG657898">
    <property type="protein sequence ID" value="EEF79752.1"/>
    <property type="molecule type" value="Genomic_DNA"/>
</dbReference>
<evidence type="ECO:0000256" key="6">
    <source>
        <dbReference type="ARBA" id="ARBA00022989"/>
    </source>
</evidence>
<dbReference type="InterPro" id="IPR034746">
    <property type="entry name" value="POTRA"/>
</dbReference>
<dbReference type="AlphaFoldDB" id="C0N6A3"/>
<dbReference type="Pfam" id="PF03799">
    <property type="entry name" value="FtsQ_DivIB_C"/>
    <property type="match status" value="1"/>
</dbReference>
<dbReference type="RefSeq" id="WP_008291194.1">
    <property type="nucleotide sequence ID" value="NZ_GG657898.1"/>
</dbReference>
<evidence type="ECO:0000256" key="3">
    <source>
        <dbReference type="ARBA" id="ARBA00022519"/>
    </source>
</evidence>
<dbReference type="HAMAP" id="MF_00911">
    <property type="entry name" value="FtsQ_subfam"/>
    <property type="match status" value="1"/>
</dbReference>
<gene>
    <name evidence="9" type="primary">ftsQ</name>
    <name evidence="11" type="ORF">MDMS009_1690</name>
</gene>
<dbReference type="InterPro" id="IPR005548">
    <property type="entry name" value="Cell_div_FtsQ/DivIB_C"/>
</dbReference>
<keyword evidence="8 9" id="KW-0131">Cell cycle</keyword>
<dbReference type="InterPro" id="IPR013685">
    <property type="entry name" value="POTRA_FtsQ_type"/>
</dbReference>
<evidence type="ECO:0000313" key="11">
    <source>
        <dbReference type="EMBL" id="EEF79752.1"/>
    </source>
</evidence>